<dbReference type="EMBL" id="UINC01009433">
    <property type="protein sequence ID" value="SVA42314.1"/>
    <property type="molecule type" value="Genomic_DNA"/>
</dbReference>
<sequence length="142" mass="16074">MIFKSAKDQIKLLHTRQISSYELTKAYLDRIEKYDAELNSFLYVNKKNALESAKNCDESISKNNFEGKLFGLPLAIKDLTPINGMPTTFGSLLTKDNIANYDALPFKRIKKHGPVILGKTNTPEFGLMGHTENLLKDHCRNP</sequence>
<dbReference type="GO" id="GO:0003824">
    <property type="term" value="F:catalytic activity"/>
    <property type="evidence" value="ECO:0007669"/>
    <property type="project" value="InterPro"/>
</dbReference>
<evidence type="ECO:0000313" key="2">
    <source>
        <dbReference type="EMBL" id="SVA42314.1"/>
    </source>
</evidence>
<name>A0A381VQ19_9ZZZZ</name>
<dbReference type="SUPFAM" id="SSF75304">
    <property type="entry name" value="Amidase signature (AS) enzymes"/>
    <property type="match status" value="1"/>
</dbReference>
<dbReference type="PANTHER" id="PTHR11895:SF7">
    <property type="entry name" value="GLUTAMYL-TRNA(GLN) AMIDOTRANSFERASE SUBUNIT A, MITOCHONDRIAL"/>
    <property type="match status" value="1"/>
</dbReference>
<reference evidence="2" key="1">
    <citation type="submission" date="2018-05" db="EMBL/GenBank/DDBJ databases">
        <authorList>
            <person name="Lanie J.A."/>
            <person name="Ng W.-L."/>
            <person name="Kazmierczak K.M."/>
            <person name="Andrzejewski T.M."/>
            <person name="Davidsen T.M."/>
            <person name="Wayne K.J."/>
            <person name="Tettelin H."/>
            <person name="Glass J.I."/>
            <person name="Rusch D."/>
            <person name="Podicherti R."/>
            <person name="Tsui H.-C.T."/>
            <person name="Winkler M.E."/>
        </authorList>
    </citation>
    <scope>NUCLEOTIDE SEQUENCE</scope>
</reference>
<dbReference type="InterPro" id="IPR000120">
    <property type="entry name" value="Amidase"/>
</dbReference>
<feature type="domain" description="Amidase" evidence="1">
    <location>
        <begin position="22"/>
        <end position="142"/>
    </location>
</feature>
<accession>A0A381VQ19</accession>
<evidence type="ECO:0000259" key="1">
    <source>
        <dbReference type="Pfam" id="PF01425"/>
    </source>
</evidence>
<dbReference type="Gene3D" id="3.90.1300.10">
    <property type="entry name" value="Amidase signature (AS) domain"/>
    <property type="match status" value="1"/>
</dbReference>
<gene>
    <name evidence="2" type="ORF">METZ01_LOCUS95168</name>
</gene>
<protein>
    <recommendedName>
        <fullName evidence="1">Amidase domain-containing protein</fullName>
    </recommendedName>
</protein>
<organism evidence="2">
    <name type="scientific">marine metagenome</name>
    <dbReference type="NCBI Taxonomy" id="408172"/>
    <lineage>
        <taxon>unclassified sequences</taxon>
        <taxon>metagenomes</taxon>
        <taxon>ecological metagenomes</taxon>
    </lineage>
</organism>
<dbReference type="AlphaFoldDB" id="A0A381VQ19"/>
<dbReference type="PANTHER" id="PTHR11895">
    <property type="entry name" value="TRANSAMIDASE"/>
    <property type="match status" value="1"/>
</dbReference>
<proteinExistence type="predicted"/>
<dbReference type="InterPro" id="IPR023631">
    <property type="entry name" value="Amidase_dom"/>
</dbReference>
<feature type="non-terminal residue" evidence="2">
    <location>
        <position position="142"/>
    </location>
</feature>
<dbReference type="Pfam" id="PF01425">
    <property type="entry name" value="Amidase"/>
    <property type="match status" value="1"/>
</dbReference>
<dbReference type="InterPro" id="IPR036928">
    <property type="entry name" value="AS_sf"/>
</dbReference>